<keyword evidence="8 17" id="KW-0028">Amino-acid biosynthesis</keyword>
<keyword evidence="11 17" id="KW-0100">Branched-chain amino acid biosynthesis</keyword>
<evidence type="ECO:0000256" key="12">
    <source>
        <dbReference type="ARBA" id="ARBA00048212"/>
    </source>
</evidence>
<dbReference type="AlphaFoldDB" id="A0A938BN05"/>
<evidence type="ECO:0000256" key="13">
    <source>
        <dbReference type="ARBA" id="ARBA00048798"/>
    </source>
</evidence>
<dbReference type="InterPro" id="IPR043132">
    <property type="entry name" value="BCAT-like_C"/>
</dbReference>
<dbReference type="InterPro" id="IPR001544">
    <property type="entry name" value="Aminotrans_IV"/>
</dbReference>
<evidence type="ECO:0000256" key="7">
    <source>
        <dbReference type="ARBA" id="ARBA00022576"/>
    </source>
</evidence>
<evidence type="ECO:0000256" key="9">
    <source>
        <dbReference type="ARBA" id="ARBA00022679"/>
    </source>
</evidence>
<keyword evidence="7 17" id="KW-0032">Aminotransferase</keyword>
<accession>A0A938BN05</accession>
<comment type="pathway">
    <text evidence="3 17">Amino-acid biosynthesis; L-isoleucine biosynthesis; L-isoleucine from 2-oxobutanoate: step 4/4.</text>
</comment>
<evidence type="ECO:0000313" key="19">
    <source>
        <dbReference type="Proteomes" id="UP000703893"/>
    </source>
</evidence>
<comment type="catalytic activity">
    <reaction evidence="14 17">
        <text>L-leucine + 2-oxoglutarate = 4-methyl-2-oxopentanoate + L-glutamate</text>
        <dbReference type="Rhea" id="RHEA:18321"/>
        <dbReference type="ChEBI" id="CHEBI:16810"/>
        <dbReference type="ChEBI" id="CHEBI:17865"/>
        <dbReference type="ChEBI" id="CHEBI:29985"/>
        <dbReference type="ChEBI" id="CHEBI:57427"/>
        <dbReference type="EC" id="2.6.1.42"/>
    </reaction>
</comment>
<dbReference type="SUPFAM" id="SSF56752">
    <property type="entry name" value="D-aminoacid aminotransferase-like PLP-dependent enzymes"/>
    <property type="match status" value="1"/>
</dbReference>
<dbReference type="NCBIfam" id="NF005146">
    <property type="entry name" value="PRK06606.1"/>
    <property type="match status" value="1"/>
</dbReference>
<dbReference type="InterPro" id="IPR018300">
    <property type="entry name" value="Aminotrans_IV_CS"/>
</dbReference>
<dbReference type="PROSITE" id="PS00770">
    <property type="entry name" value="AA_TRANSFER_CLASS_4"/>
    <property type="match status" value="1"/>
</dbReference>
<comment type="pathway">
    <text evidence="4 17">Amino-acid biosynthesis; L-valine biosynthesis; L-valine from pyruvate: step 4/4.</text>
</comment>
<dbReference type="InterPro" id="IPR043131">
    <property type="entry name" value="BCAT-like_N"/>
</dbReference>
<dbReference type="NCBIfam" id="TIGR01122">
    <property type="entry name" value="ilvE_I"/>
    <property type="match status" value="1"/>
</dbReference>
<evidence type="ECO:0000256" key="17">
    <source>
        <dbReference type="RuleBase" id="RU364094"/>
    </source>
</evidence>
<comment type="catalytic activity">
    <reaction evidence="13 17">
        <text>L-isoleucine + 2-oxoglutarate = (S)-3-methyl-2-oxopentanoate + L-glutamate</text>
        <dbReference type="Rhea" id="RHEA:24801"/>
        <dbReference type="ChEBI" id="CHEBI:16810"/>
        <dbReference type="ChEBI" id="CHEBI:29985"/>
        <dbReference type="ChEBI" id="CHEBI:35146"/>
        <dbReference type="ChEBI" id="CHEBI:58045"/>
        <dbReference type="EC" id="2.6.1.42"/>
    </reaction>
</comment>
<protein>
    <recommendedName>
        <fullName evidence="17">Branched-chain-amino-acid aminotransferase</fullName>
        <shortName evidence="17">BCAT</shortName>
        <ecNumber evidence="17">2.6.1.42</ecNumber>
    </recommendedName>
</protein>
<keyword evidence="9 17" id="KW-0808">Transferase</keyword>
<proteinExistence type="inferred from homology"/>
<dbReference type="Gene3D" id="3.20.10.10">
    <property type="entry name" value="D-amino Acid Aminotransferase, subunit A, domain 2"/>
    <property type="match status" value="1"/>
</dbReference>
<gene>
    <name evidence="17" type="primary">ilvE</name>
    <name evidence="18" type="ORF">FJZ00_06230</name>
</gene>
<comment type="cofactor">
    <cofactor evidence="1 16">
        <name>pyridoxal 5'-phosphate</name>
        <dbReference type="ChEBI" id="CHEBI:597326"/>
    </cofactor>
</comment>
<evidence type="ECO:0000256" key="1">
    <source>
        <dbReference type="ARBA" id="ARBA00001933"/>
    </source>
</evidence>
<dbReference type="GO" id="GO:0008652">
    <property type="term" value="P:amino acid biosynthetic process"/>
    <property type="evidence" value="ECO:0007669"/>
    <property type="project" value="UniProtKB-KW"/>
</dbReference>
<dbReference type="PANTHER" id="PTHR42743">
    <property type="entry name" value="AMINO-ACID AMINOTRANSFERASE"/>
    <property type="match status" value="1"/>
</dbReference>
<dbReference type="Gene3D" id="3.30.470.10">
    <property type="match status" value="1"/>
</dbReference>
<feature type="non-terminal residue" evidence="18">
    <location>
        <position position="265"/>
    </location>
</feature>
<dbReference type="PANTHER" id="PTHR42743:SF4">
    <property type="entry name" value="BRANCHED-CHAIN-AMINO-ACID AMINOTRANSFERASE-RELATED"/>
    <property type="match status" value="1"/>
</dbReference>
<dbReference type="Proteomes" id="UP000703893">
    <property type="component" value="Unassembled WGS sequence"/>
</dbReference>
<evidence type="ECO:0000256" key="11">
    <source>
        <dbReference type="ARBA" id="ARBA00023304"/>
    </source>
</evidence>
<comment type="caution">
    <text evidence="18">The sequence shown here is derived from an EMBL/GenBank/DDBJ whole genome shotgun (WGS) entry which is preliminary data.</text>
</comment>
<dbReference type="GO" id="GO:0004084">
    <property type="term" value="F:branched-chain-amino-acid transaminase activity"/>
    <property type="evidence" value="ECO:0007669"/>
    <property type="project" value="UniProtKB-EC"/>
</dbReference>
<reference evidence="18 19" key="1">
    <citation type="submission" date="2019-03" db="EMBL/GenBank/DDBJ databases">
        <title>Lake Tanganyika Metagenome-Assembled Genomes (MAGs).</title>
        <authorList>
            <person name="Tran P."/>
        </authorList>
    </citation>
    <scope>NUCLEOTIDE SEQUENCE [LARGE SCALE GENOMIC DNA]</scope>
    <source>
        <strain evidence="18">K_DeepCast_65m_m2_236</strain>
    </source>
</reference>
<keyword evidence="10 16" id="KW-0663">Pyridoxal phosphate</keyword>
<comment type="function">
    <text evidence="2 17">Acts on leucine, isoleucine and valine.</text>
</comment>
<evidence type="ECO:0000256" key="3">
    <source>
        <dbReference type="ARBA" id="ARBA00004824"/>
    </source>
</evidence>
<dbReference type="InterPro" id="IPR036038">
    <property type="entry name" value="Aminotransferase-like"/>
</dbReference>
<evidence type="ECO:0000256" key="10">
    <source>
        <dbReference type="ARBA" id="ARBA00022898"/>
    </source>
</evidence>
<dbReference type="GO" id="GO:0009082">
    <property type="term" value="P:branched-chain amino acid biosynthetic process"/>
    <property type="evidence" value="ECO:0007669"/>
    <property type="project" value="UniProtKB-KW"/>
</dbReference>
<evidence type="ECO:0000256" key="5">
    <source>
        <dbReference type="ARBA" id="ARBA00005072"/>
    </source>
</evidence>
<evidence type="ECO:0000256" key="16">
    <source>
        <dbReference type="RuleBase" id="RU004516"/>
    </source>
</evidence>
<organism evidence="18 19">
    <name type="scientific">Candidatus Tanganyikabacteria bacterium</name>
    <dbReference type="NCBI Taxonomy" id="2961651"/>
    <lineage>
        <taxon>Bacteria</taxon>
        <taxon>Bacillati</taxon>
        <taxon>Candidatus Sericytochromatia</taxon>
        <taxon>Candidatus Tanganyikabacteria</taxon>
    </lineage>
</organism>
<evidence type="ECO:0000256" key="15">
    <source>
        <dbReference type="RuleBase" id="RU004106"/>
    </source>
</evidence>
<dbReference type="EMBL" id="VGJX01000309">
    <property type="protein sequence ID" value="MBM3274729.1"/>
    <property type="molecule type" value="Genomic_DNA"/>
</dbReference>
<evidence type="ECO:0000256" key="8">
    <source>
        <dbReference type="ARBA" id="ARBA00022605"/>
    </source>
</evidence>
<evidence type="ECO:0000256" key="2">
    <source>
        <dbReference type="ARBA" id="ARBA00003109"/>
    </source>
</evidence>
<name>A0A938BN05_9BACT</name>
<sequence>MDKGRPMAFFQGEIIPLEEAKISIMTHGFNYGTGCFEGIRGYWNEQHGEMYVLHMSEHFRRMAKNAKILFMQLPDTIEGLCRSTIELARATELRQDIYLRPTLYKDDEIIGVRLHGLRDAFHIYAAPMGPYIDIDRGLKLGTSSWRRIDDTAVPARAKIIGAYINSALCKTEAVMNGFDEGLFLNEDGHVCEGSAENLFMVRDGVLITPGVSDNILEGITRTSVIEIAERELGLRTVHRTIDRTEVYIADELFICGTGAQIAWVS</sequence>
<comment type="pathway">
    <text evidence="5 17">Amino-acid biosynthesis; L-leucine biosynthesis; L-leucine from 3-methyl-2-oxobutanoate: step 4/4.</text>
</comment>
<comment type="catalytic activity">
    <reaction evidence="12 17">
        <text>L-valine + 2-oxoglutarate = 3-methyl-2-oxobutanoate + L-glutamate</text>
        <dbReference type="Rhea" id="RHEA:24813"/>
        <dbReference type="ChEBI" id="CHEBI:11851"/>
        <dbReference type="ChEBI" id="CHEBI:16810"/>
        <dbReference type="ChEBI" id="CHEBI:29985"/>
        <dbReference type="ChEBI" id="CHEBI:57762"/>
        <dbReference type="EC" id="2.6.1.42"/>
    </reaction>
</comment>
<evidence type="ECO:0000256" key="4">
    <source>
        <dbReference type="ARBA" id="ARBA00004931"/>
    </source>
</evidence>
<dbReference type="Pfam" id="PF01063">
    <property type="entry name" value="Aminotran_4"/>
    <property type="match status" value="1"/>
</dbReference>
<evidence type="ECO:0000256" key="6">
    <source>
        <dbReference type="ARBA" id="ARBA00009320"/>
    </source>
</evidence>
<comment type="similarity">
    <text evidence="6 15">Belongs to the class-IV pyridoxal-phosphate-dependent aminotransferase family.</text>
</comment>
<evidence type="ECO:0000256" key="14">
    <source>
        <dbReference type="ARBA" id="ARBA00049229"/>
    </source>
</evidence>
<evidence type="ECO:0000313" key="18">
    <source>
        <dbReference type="EMBL" id="MBM3274729.1"/>
    </source>
</evidence>
<dbReference type="EC" id="2.6.1.42" evidence="17"/>
<dbReference type="InterPro" id="IPR005785">
    <property type="entry name" value="B_amino_transI"/>
</dbReference>
<dbReference type="InterPro" id="IPR050571">
    <property type="entry name" value="Class-IV_PLP-Dep_Aminotrnsfr"/>
</dbReference>